<dbReference type="EMBL" id="CP055899">
    <property type="protein sequence ID" value="QKX57483.1"/>
    <property type="molecule type" value="Genomic_DNA"/>
</dbReference>
<dbReference type="InterPro" id="IPR053143">
    <property type="entry name" value="Arylsulfate_ST"/>
</dbReference>
<feature type="signal peptide" evidence="1">
    <location>
        <begin position="1"/>
        <end position="23"/>
    </location>
</feature>
<dbReference type="PANTHER" id="PTHR35340">
    <property type="entry name" value="PQQ ENZYME REPEAT PROTEIN-RELATED"/>
    <property type="match status" value="1"/>
</dbReference>
<evidence type="ECO:0000256" key="1">
    <source>
        <dbReference type="SAM" id="SignalP"/>
    </source>
</evidence>
<proteinExistence type="predicted"/>
<feature type="chain" id="PRO_5028900520" description="ASST-domain-containing protein" evidence="1">
    <location>
        <begin position="24"/>
        <end position="530"/>
    </location>
</feature>
<dbReference type="Pfam" id="PF14269">
    <property type="entry name" value="Arylsulfotran_2"/>
    <property type="match status" value="1"/>
</dbReference>
<reference evidence="3" key="1">
    <citation type="submission" date="2020-06" db="EMBL/GenBank/DDBJ databases">
        <title>A chromosome-scale genome assembly of Talaromyces rugulosus W13939.</title>
        <authorList>
            <person name="Wang B."/>
            <person name="Guo L."/>
            <person name="Ye K."/>
            <person name="Wang L."/>
        </authorList>
    </citation>
    <scope>NUCLEOTIDE SEQUENCE [LARGE SCALE GENOMIC DNA]</scope>
    <source>
        <strain evidence="3">W13939</strain>
    </source>
</reference>
<dbReference type="AlphaFoldDB" id="A0A7H8QXG4"/>
<accession>A0A7H8QXG4</accession>
<dbReference type="OrthoDB" id="5427350at2759"/>
<dbReference type="InterPro" id="IPR011047">
    <property type="entry name" value="Quinoprotein_ADH-like_sf"/>
</dbReference>
<gene>
    <name evidence="2" type="ORF">TRUGW13939_04597</name>
</gene>
<dbReference type="PANTHER" id="PTHR35340:SF9">
    <property type="entry name" value="ASST-DOMAIN-CONTAINING PROTEIN"/>
    <property type="match status" value="1"/>
</dbReference>
<dbReference type="InterPro" id="IPR039535">
    <property type="entry name" value="ASST-like"/>
</dbReference>
<organism evidence="2 3">
    <name type="scientific">Talaromyces rugulosus</name>
    <name type="common">Penicillium rugulosum</name>
    <dbReference type="NCBI Taxonomy" id="121627"/>
    <lineage>
        <taxon>Eukaryota</taxon>
        <taxon>Fungi</taxon>
        <taxon>Dikarya</taxon>
        <taxon>Ascomycota</taxon>
        <taxon>Pezizomycotina</taxon>
        <taxon>Eurotiomycetes</taxon>
        <taxon>Eurotiomycetidae</taxon>
        <taxon>Eurotiales</taxon>
        <taxon>Trichocomaceae</taxon>
        <taxon>Talaromyces</taxon>
        <taxon>Talaromyces sect. Islandici</taxon>
    </lineage>
</organism>
<sequence>MKPIQKTWDRLLVSALCLPLAAADWQFRSRPDLAPPRLNISIPAAPSVETGYLFIAPFSSFGDSNSHGPRQAAPYIFRDDGDLVWSGYGYYSIWATNFQKSRWNGKDVLISFEGDHNPGYGHGHGHATFLDQQYETIRELRAGNHKLMDKHEFEVVDETTALIQVYQPVVRDLRRWGGNNQQQWIVDAIFQELDIQTGKVVFEWSSLEHVSPDEAILPLNPGQAGSGFNSSDAWDYFHINSVDKDSDGNYLISARDACSIHKVNGTSGEIIWRLAGKRSDFELGPNVDFCFQHHARFVSQEEDEEIISLYDNSAHGTEDGRGHEVHTHPFSQGKILRLNTKNWTATVVQAFAPPEGYNLLSKSQGSTQLLPNGNVIVNWGSSGALTEYLPNGTAIFHTSFGSGFLGLGVQNYRGYRFNWTGFPNEEPAIVAIQAGAKTGVYVSWNGDTETKTWRFFQTGDDADRYLGETPRTGFETVFWVPAGIQNIKAEAIGADGNVLRTTEEATVEYDGHFENSYGLTQGSLQKPLAV</sequence>
<name>A0A7H8QXG4_TALRU</name>
<evidence type="ECO:0000313" key="2">
    <source>
        <dbReference type="EMBL" id="QKX57483.1"/>
    </source>
</evidence>
<evidence type="ECO:0000313" key="3">
    <source>
        <dbReference type="Proteomes" id="UP000509510"/>
    </source>
</evidence>
<protein>
    <recommendedName>
        <fullName evidence="4">ASST-domain-containing protein</fullName>
    </recommendedName>
</protein>
<dbReference type="SUPFAM" id="SSF50998">
    <property type="entry name" value="Quinoprotein alcohol dehydrogenase-like"/>
    <property type="match status" value="1"/>
</dbReference>
<evidence type="ECO:0008006" key="4">
    <source>
        <dbReference type="Google" id="ProtNLM"/>
    </source>
</evidence>
<dbReference type="KEGG" id="trg:TRUGW13939_04597"/>
<dbReference type="GeneID" id="55992098"/>
<dbReference type="RefSeq" id="XP_035343661.1">
    <property type="nucleotide sequence ID" value="XM_035487768.1"/>
</dbReference>
<keyword evidence="1" id="KW-0732">Signal</keyword>
<keyword evidence="3" id="KW-1185">Reference proteome</keyword>
<dbReference type="Proteomes" id="UP000509510">
    <property type="component" value="Chromosome II"/>
</dbReference>